<organism evidence="2 3">
    <name type="scientific">Liparis tanakae</name>
    <name type="common">Tanaka's snailfish</name>
    <dbReference type="NCBI Taxonomy" id="230148"/>
    <lineage>
        <taxon>Eukaryota</taxon>
        <taxon>Metazoa</taxon>
        <taxon>Chordata</taxon>
        <taxon>Craniata</taxon>
        <taxon>Vertebrata</taxon>
        <taxon>Euteleostomi</taxon>
        <taxon>Actinopterygii</taxon>
        <taxon>Neopterygii</taxon>
        <taxon>Teleostei</taxon>
        <taxon>Neoteleostei</taxon>
        <taxon>Acanthomorphata</taxon>
        <taxon>Eupercaria</taxon>
        <taxon>Perciformes</taxon>
        <taxon>Cottioidei</taxon>
        <taxon>Cottales</taxon>
        <taxon>Liparidae</taxon>
        <taxon>Liparis</taxon>
    </lineage>
</organism>
<accession>A0A4Z2JEL4</accession>
<evidence type="ECO:0000313" key="3">
    <source>
        <dbReference type="Proteomes" id="UP000314294"/>
    </source>
</evidence>
<sequence length="99" mass="11368">MKQYANSTESRQLNPDTRLQHLSGNMEGLEQRAGRWWLVSCIQVPHVLLKRQQPGIDLGQLGTGIHGALWSSRKKVEQEFLLPRRSTDKLRPLLPDRTV</sequence>
<comment type="caution">
    <text evidence="2">The sequence shown here is derived from an EMBL/GenBank/DDBJ whole genome shotgun (WGS) entry which is preliminary data.</text>
</comment>
<dbReference type="AlphaFoldDB" id="A0A4Z2JEL4"/>
<gene>
    <name evidence="2" type="ORF">EYF80_000952</name>
</gene>
<dbReference type="Proteomes" id="UP000314294">
    <property type="component" value="Unassembled WGS sequence"/>
</dbReference>
<evidence type="ECO:0000256" key="1">
    <source>
        <dbReference type="SAM" id="MobiDB-lite"/>
    </source>
</evidence>
<feature type="region of interest" description="Disordered" evidence="1">
    <location>
        <begin position="1"/>
        <end position="20"/>
    </location>
</feature>
<dbReference type="EMBL" id="SRLO01000004">
    <property type="protein sequence ID" value="TNN88620.1"/>
    <property type="molecule type" value="Genomic_DNA"/>
</dbReference>
<proteinExistence type="predicted"/>
<name>A0A4Z2JEL4_9TELE</name>
<evidence type="ECO:0000313" key="2">
    <source>
        <dbReference type="EMBL" id="TNN88620.1"/>
    </source>
</evidence>
<reference evidence="2 3" key="1">
    <citation type="submission" date="2019-03" db="EMBL/GenBank/DDBJ databases">
        <title>First draft genome of Liparis tanakae, snailfish: a comprehensive survey of snailfish specific genes.</title>
        <authorList>
            <person name="Kim W."/>
            <person name="Song I."/>
            <person name="Jeong J.-H."/>
            <person name="Kim D."/>
            <person name="Kim S."/>
            <person name="Ryu S."/>
            <person name="Song J.Y."/>
            <person name="Lee S.K."/>
        </authorList>
    </citation>
    <scope>NUCLEOTIDE SEQUENCE [LARGE SCALE GENOMIC DNA]</scope>
    <source>
        <tissue evidence="2">Muscle</tissue>
    </source>
</reference>
<keyword evidence="3" id="KW-1185">Reference proteome</keyword>
<protein>
    <submittedName>
        <fullName evidence="2">Uncharacterized protein</fullName>
    </submittedName>
</protein>